<dbReference type="CDD" id="cd24013">
    <property type="entry name" value="ASKHA_ATPase_BT3980-like"/>
    <property type="match status" value="1"/>
</dbReference>
<name>A0A1I1DUA5_9BACT</name>
<reference evidence="1 2" key="1">
    <citation type="submission" date="2016-10" db="EMBL/GenBank/DDBJ databases">
        <authorList>
            <person name="de Groot N.N."/>
        </authorList>
    </citation>
    <scope>NUCLEOTIDE SEQUENCE [LARGE SCALE GENOMIC DNA]</scope>
    <source>
        <strain evidence="1 2">DSM 6793</strain>
    </source>
</reference>
<proteinExistence type="predicted"/>
<evidence type="ECO:0000313" key="2">
    <source>
        <dbReference type="Proteomes" id="UP000199514"/>
    </source>
</evidence>
<dbReference type="AlphaFoldDB" id="A0A1I1DUA5"/>
<dbReference type="Pfam" id="PF12864">
    <property type="entry name" value="DUF3822"/>
    <property type="match status" value="1"/>
</dbReference>
<dbReference type="Proteomes" id="UP000199514">
    <property type="component" value="Unassembled WGS sequence"/>
</dbReference>
<protein>
    <recommendedName>
        <fullName evidence="3">DUF3822 family protein</fullName>
    </recommendedName>
</protein>
<sequence length="297" mass="34862">MNSTLSTNYHLTQKVKDEQFDIDRISYYHLSLQVGTTRMRFCIHDLQKNRCLWLEDYTLAPQESAEMQLPQVQAIFESHHILQAGFWKEISISFLNRKFSLIPASLFQDDHLAAYLRPIASVDSNTEQILHFKHIGADITNVFPAPYAYTQWFKAKYPNKTLRLVHNTSALIEAALRNSEPASNTKKMFLCIEESHVSILVTRGKVLEFCNVFPYSNDADFIYFVMFVMDELKMNPDSDMVILWGELMPNSPIYEKLYRYIRNVQFGNRPSMLSFGYQFDEQLDHRYYDLFCVHLCK</sequence>
<dbReference type="InterPro" id="IPR024213">
    <property type="entry name" value="DUF3822"/>
</dbReference>
<organism evidence="1 2">
    <name type="scientific">Flexibacter flexilis DSM 6793</name>
    <dbReference type="NCBI Taxonomy" id="927664"/>
    <lineage>
        <taxon>Bacteria</taxon>
        <taxon>Pseudomonadati</taxon>
        <taxon>Bacteroidota</taxon>
        <taxon>Cytophagia</taxon>
        <taxon>Cytophagales</taxon>
        <taxon>Flexibacteraceae</taxon>
        <taxon>Flexibacter</taxon>
    </lineage>
</organism>
<dbReference type="RefSeq" id="WP_091506645.1">
    <property type="nucleotide sequence ID" value="NZ_FOLE01000001.1"/>
</dbReference>
<dbReference type="OrthoDB" id="658622at2"/>
<gene>
    <name evidence="1" type="ORF">SAMN05421780_101472</name>
</gene>
<evidence type="ECO:0008006" key="3">
    <source>
        <dbReference type="Google" id="ProtNLM"/>
    </source>
</evidence>
<dbReference type="EMBL" id="FOLE01000001">
    <property type="protein sequence ID" value="SFB78555.1"/>
    <property type="molecule type" value="Genomic_DNA"/>
</dbReference>
<accession>A0A1I1DUA5</accession>
<dbReference type="Gene3D" id="3.30.420.250">
    <property type="match status" value="1"/>
</dbReference>
<evidence type="ECO:0000313" key="1">
    <source>
        <dbReference type="EMBL" id="SFB78555.1"/>
    </source>
</evidence>
<keyword evidence="2" id="KW-1185">Reference proteome</keyword>
<dbReference type="Gene3D" id="3.30.420.260">
    <property type="match status" value="1"/>
</dbReference>
<dbReference type="STRING" id="927664.SAMN05421780_101472"/>